<evidence type="ECO:0000313" key="2">
    <source>
        <dbReference type="EMBL" id="KAF2857640.1"/>
    </source>
</evidence>
<feature type="region of interest" description="Disordered" evidence="1">
    <location>
        <begin position="82"/>
        <end position="135"/>
    </location>
</feature>
<name>A0A6A7BR04_9PEZI</name>
<keyword evidence="3" id="KW-1185">Reference proteome</keyword>
<feature type="compositionally biased region" description="Polar residues" evidence="1">
    <location>
        <begin position="93"/>
        <end position="123"/>
    </location>
</feature>
<dbReference type="AlphaFoldDB" id="A0A6A7BR04"/>
<accession>A0A6A7BR04</accession>
<gene>
    <name evidence="2" type="ORF">K470DRAFT_260624</name>
</gene>
<organism evidence="2 3">
    <name type="scientific">Piedraia hortae CBS 480.64</name>
    <dbReference type="NCBI Taxonomy" id="1314780"/>
    <lineage>
        <taxon>Eukaryota</taxon>
        <taxon>Fungi</taxon>
        <taxon>Dikarya</taxon>
        <taxon>Ascomycota</taxon>
        <taxon>Pezizomycotina</taxon>
        <taxon>Dothideomycetes</taxon>
        <taxon>Dothideomycetidae</taxon>
        <taxon>Capnodiales</taxon>
        <taxon>Piedraiaceae</taxon>
        <taxon>Piedraia</taxon>
    </lineage>
</organism>
<sequence length="175" mass="19065">MATTVRGSLRNIISAPTKYNVCTAKSLLQGRDQTSEDDHNTCCDHGKIAVETPSLPECLLFYGVETTLISQSSFETSTSTATWHRDQRFQGPDSHSTVFSDRSSGSNAQQPTKASSSRASFTISKGRCGQPQHHAPRSNISIALLCHRFLSPEQRRTEGHIPDSSSTCCMSATTL</sequence>
<proteinExistence type="predicted"/>
<evidence type="ECO:0000256" key="1">
    <source>
        <dbReference type="SAM" id="MobiDB-lite"/>
    </source>
</evidence>
<feature type="compositionally biased region" description="Polar residues" evidence="1">
    <location>
        <begin position="163"/>
        <end position="175"/>
    </location>
</feature>
<dbReference type="Proteomes" id="UP000799421">
    <property type="component" value="Unassembled WGS sequence"/>
</dbReference>
<reference evidence="2" key="1">
    <citation type="journal article" date="2020" name="Stud. Mycol.">
        <title>101 Dothideomycetes genomes: a test case for predicting lifestyles and emergence of pathogens.</title>
        <authorList>
            <person name="Haridas S."/>
            <person name="Albert R."/>
            <person name="Binder M."/>
            <person name="Bloem J."/>
            <person name="Labutti K."/>
            <person name="Salamov A."/>
            <person name="Andreopoulos B."/>
            <person name="Baker S."/>
            <person name="Barry K."/>
            <person name="Bills G."/>
            <person name="Bluhm B."/>
            <person name="Cannon C."/>
            <person name="Castanera R."/>
            <person name="Culley D."/>
            <person name="Daum C."/>
            <person name="Ezra D."/>
            <person name="Gonzalez J."/>
            <person name="Henrissat B."/>
            <person name="Kuo A."/>
            <person name="Liang C."/>
            <person name="Lipzen A."/>
            <person name="Lutzoni F."/>
            <person name="Magnuson J."/>
            <person name="Mondo S."/>
            <person name="Nolan M."/>
            <person name="Ohm R."/>
            <person name="Pangilinan J."/>
            <person name="Park H.-J."/>
            <person name="Ramirez L."/>
            <person name="Alfaro M."/>
            <person name="Sun H."/>
            <person name="Tritt A."/>
            <person name="Yoshinaga Y."/>
            <person name="Zwiers L.-H."/>
            <person name="Turgeon B."/>
            <person name="Goodwin S."/>
            <person name="Spatafora J."/>
            <person name="Crous P."/>
            <person name="Grigoriev I."/>
        </authorList>
    </citation>
    <scope>NUCLEOTIDE SEQUENCE</scope>
    <source>
        <strain evidence="2">CBS 480.64</strain>
    </source>
</reference>
<protein>
    <submittedName>
        <fullName evidence="2">Uncharacterized protein</fullName>
    </submittedName>
</protein>
<dbReference type="EMBL" id="MU006034">
    <property type="protein sequence ID" value="KAF2857640.1"/>
    <property type="molecule type" value="Genomic_DNA"/>
</dbReference>
<evidence type="ECO:0000313" key="3">
    <source>
        <dbReference type="Proteomes" id="UP000799421"/>
    </source>
</evidence>
<feature type="region of interest" description="Disordered" evidence="1">
    <location>
        <begin position="156"/>
        <end position="175"/>
    </location>
</feature>